<dbReference type="Pfam" id="PF24315">
    <property type="entry name" value="DUF7489"/>
    <property type="match status" value="1"/>
</dbReference>
<dbReference type="Proteomes" id="UP000305836">
    <property type="component" value="Unassembled WGS sequence"/>
</dbReference>
<gene>
    <name evidence="2" type="ORF">FDA38_05315</name>
</gene>
<evidence type="ECO:0000313" key="2">
    <source>
        <dbReference type="EMBL" id="TKK82230.1"/>
    </source>
</evidence>
<name>A0A4U3M1N8_9ACTN</name>
<accession>A0A4U3M1N8</accession>
<evidence type="ECO:0000313" key="3">
    <source>
        <dbReference type="Proteomes" id="UP000305836"/>
    </source>
</evidence>
<reference evidence="2 3" key="1">
    <citation type="submission" date="2019-04" db="EMBL/GenBank/DDBJ databases">
        <title>Kribbella sp. NEAU-THZ 27 nov., a novel actinomycete isolated from soil.</title>
        <authorList>
            <person name="Duan L."/>
        </authorList>
    </citation>
    <scope>NUCLEOTIDE SEQUENCE [LARGE SCALE GENOMIC DNA]</scope>
    <source>
        <strain evidence="3">NEAU-THZ27</strain>
    </source>
</reference>
<dbReference type="EMBL" id="SZPZ01000001">
    <property type="protein sequence ID" value="TKK82230.1"/>
    <property type="molecule type" value="Genomic_DNA"/>
</dbReference>
<keyword evidence="3" id="KW-1185">Reference proteome</keyword>
<sequence length="67" mass="7410">MANEDAWSGVVVKKSRAMLDGSNLYRRLEVELDGGEKQKVKVPRDLWKQLEVGDRVSKAAGADPVRG</sequence>
<comment type="caution">
    <text evidence="2">The sequence shown here is derived from an EMBL/GenBank/DDBJ whole genome shotgun (WGS) entry which is preliminary data.</text>
</comment>
<dbReference type="AlphaFoldDB" id="A0A4U3M1N8"/>
<proteinExistence type="predicted"/>
<organism evidence="2 3">
    <name type="scientific">Kribbella jiaozuonensis</name>
    <dbReference type="NCBI Taxonomy" id="2575441"/>
    <lineage>
        <taxon>Bacteria</taxon>
        <taxon>Bacillati</taxon>
        <taxon>Actinomycetota</taxon>
        <taxon>Actinomycetes</taxon>
        <taxon>Propionibacteriales</taxon>
        <taxon>Kribbellaceae</taxon>
        <taxon>Kribbella</taxon>
    </lineage>
</organism>
<protein>
    <recommendedName>
        <fullName evidence="1">DUF7489 domain-containing protein</fullName>
    </recommendedName>
</protein>
<feature type="domain" description="DUF7489" evidence="1">
    <location>
        <begin position="3"/>
        <end position="66"/>
    </location>
</feature>
<dbReference type="InterPro" id="IPR055912">
    <property type="entry name" value="DUF7489"/>
</dbReference>
<dbReference type="RefSeq" id="WP_137252926.1">
    <property type="nucleotide sequence ID" value="NZ_JBHSPQ010000004.1"/>
</dbReference>
<evidence type="ECO:0000259" key="1">
    <source>
        <dbReference type="Pfam" id="PF24315"/>
    </source>
</evidence>
<dbReference type="OrthoDB" id="3481166at2"/>